<sequence>MSRKPLDQRVKGGLPAGIAALSEEHQQLLSDAIGAARREQAEALAAAAEDSLRHIPRLLRGPVRKAVGL</sequence>
<protein>
    <submittedName>
        <fullName evidence="2">Uncharacterized protein</fullName>
    </submittedName>
</protein>
<reference evidence="1 3" key="3">
    <citation type="journal article" date="2021" name="BMC Genomics">
        <title>Genome-resolved metagenome and metatranscriptome analyses of thermophilic composting reveal key bacterial players and their metabolic interactions.</title>
        <authorList>
            <person name="Braga L.P.P."/>
            <person name="Pereira R.V."/>
            <person name="Martins L.F."/>
            <person name="Moura L.M.S."/>
            <person name="Sanchez F.B."/>
            <person name="Patane J.S.L."/>
            <person name="da Silva A.M."/>
            <person name="Setubal J.C."/>
        </authorList>
    </citation>
    <scope>NUCLEOTIDE SEQUENCE [LARGE SCALE GENOMIC DNA]</scope>
    <source>
        <strain evidence="1">ZC4RG45</strain>
    </source>
</reference>
<evidence type="ECO:0000313" key="1">
    <source>
        <dbReference type="EMBL" id="MFO7191651.1"/>
    </source>
</evidence>
<evidence type="ECO:0000313" key="3">
    <source>
        <dbReference type="Proteomes" id="UP000249324"/>
    </source>
</evidence>
<dbReference type="AlphaFoldDB" id="A0A2W4JRJ3"/>
<reference evidence="1" key="1">
    <citation type="submission" date="2018-05" db="EMBL/GenBank/DDBJ databases">
        <authorList>
            <person name="Moura L."/>
            <person name="Setubal J.C."/>
        </authorList>
    </citation>
    <scope>NUCLEOTIDE SEQUENCE</scope>
    <source>
        <strain evidence="1">ZC4RG45</strain>
    </source>
</reference>
<reference evidence="2" key="2">
    <citation type="submission" date="2018-05" db="EMBL/GenBank/DDBJ databases">
        <authorList>
            <person name="Lanie J.A."/>
            <person name="Ng W.-L."/>
            <person name="Kazmierczak K.M."/>
            <person name="Andrzejewski T.M."/>
            <person name="Davidsen T.M."/>
            <person name="Wayne K.J."/>
            <person name="Tettelin H."/>
            <person name="Glass J.I."/>
            <person name="Rusch D."/>
            <person name="Podicherti R."/>
            <person name="Tsui H.-C.T."/>
            <person name="Winkler M.E."/>
        </authorList>
    </citation>
    <scope>NUCLEOTIDE SEQUENCE</scope>
    <source>
        <strain evidence="2">ZC4RG45</strain>
    </source>
</reference>
<dbReference type="EMBL" id="QGUI01000003">
    <property type="protein sequence ID" value="PZN01601.1"/>
    <property type="molecule type" value="Genomic_DNA"/>
</dbReference>
<dbReference type="STRING" id="1111738.GCA_000427905_02926"/>
<comment type="caution">
    <text evidence="2">The sequence shown here is derived from an EMBL/GenBank/DDBJ whole genome shotgun (WGS) entry which is preliminary data.</text>
</comment>
<evidence type="ECO:0000313" key="2">
    <source>
        <dbReference type="EMBL" id="PZN01601.1"/>
    </source>
</evidence>
<name>A0A2W4JRJ3_9PSEU</name>
<organism evidence="2">
    <name type="scientific">Thermocrispum agreste</name>
    <dbReference type="NCBI Taxonomy" id="37925"/>
    <lineage>
        <taxon>Bacteria</taxon>
        <taxon>Bacillati</taxon>
        <taxon>Actinomycetota</taxon>
        <taxon>Actinomycetes</taxon>
        <taxon>Pseudonocardiales</taxon>
        <taxon>Pseudonocardiaceae</taxon>
        <taxon>Thermocrispum</taxon>
    </lineage>
</organism>
<dbReference type="EMBL" id="QGUI02000041">
    <property type="protein sequence ID" value="MFO7191651.1"/>
    <property type="molecule type" value="Genomic_DNA"/>
</dbReference>
<gene>
    <name evidence="2" type="ORF">DIU77_00145</name>
    <name evidence="1" type="ORF">DIU77_005365</name>
</gene>
<accession>A0A2W4JRJ3</accession>
<dbReference type="Proteomes" id="UP000249324">
    <property type="component" value="Unassembled WGS sequence"/>
</dbReference>
<proteinExistence type="predicted"/>
<reference evidence="1" key="4">
    <citation type="submission" date="2023-08" db="EMBL/GenBank/DDBJ databases">
        <authorList>
            <person name="Guima S.E.S."/>
            <person name="Martins L.F."/>
            <person name="Silva A.M."/>
            <person name="Setubal J.C."/>
        </authorList>
    </citation>
    <scope>NUCLEOTIDE SEQUENCE</scope>
    <source>
        <strain evidence="1">ZC4RG45</strain>
    </source>
</reference>